<dbReference type="GO" id="GO:0005525">
    <property type="term" value="F:GTP binding"/>
    <property type="evidence" value="ECO:0007669"/>
    <property type="project" value="UniProtKB-KW"/>
</dbReference>
<evidence type="ECO:0000313" key="5">
    <source>
        <dbReference type="Proteomes" id="UP000790787"/>
    </source>
</evidence>
<accession>A0A1S4C8F2</accession>
<dbReference type="STRING" id="4097.A0A1S4C8F2"/>
<proteinExistence type="predicted"/>
<dbReference type="PANTHER" id="PTHR11089:SF9">
    <property type="entry name" value="NUCLEOLAR GTP-BINDING PROTEIN 2"/>
    <property type="match status" value="1"/>
</dbReference>
<keyword evidence="2" id="KW-0342">GTP-binding</keyword>
<dbReference type="KEGG" id="nta:107816228"/>
<dbReference type="InterPro" id="IPR012971">
    <property type="entry name" value="NOG2_N_dom"/>
</dbReference>
<dbReference type="PaxDb" id="4097-A0A1S4C8F2"/>
<gene>
    <name evidence="6" type="primary">LOC107816228</name>
</gene>
<sequence>MGKKKNQRSVATNRRLKMYNSRPKCDRKGKIIKHDFQSQKLPSTRIQPDPRWFINTRVISQKKLEFFREEIQNRISSNYNVILNERKLPMSLLSDHHKKGRVHSLDSEPIADAFEPKTKRKVPKHFASLAKNDVCQDALKRGGPSKSNMFSK</sequence>
<reference evidence="6" key="2">
    <citation type="submission" date="2025-08" db="UniProtKB">
        <authorList>
            <consortium name="RefSeq"/>
        </authorList>
    </citation>
    <scope>IDENTIFICATION</scope>
    <source>
        <tissue evidence="6">Leaf</tissue>
    </source>
</reference>
<organism evidence="5 6">
    <name type="scientific">Nicotiana tabacum</name>
    <name type="common">Common tobacco</name>
    <dbReference type="NCBI Taxonomy" id="4097"/>
    <lineage>
        <taxon>Eukaryota</taxon>
        <taxon>Viridiplantae</taxon>
        <taxon>Streptophyta</taxon>
        <taxon>Embryophyta</taxon>
        <taxon>Tracheophyta</taxon>
        <taxon>Spermatophyta</taxon>
        <taxon>Magnoliopsida</taxon>
        <taxon>eudicotyledons</taxon>
        <taxon>Gunneridae</taxon>
        <taxon>Pentapetalae</taxon>
        <taxon>asterids</taxon>
        <taxon>lamiids</taxon>
        <taxon>Solanales</taxon>
        <taxon>Solanaceae</taxon>
        <taxon>Nicotianoideae</taxon>
        <taxon>Nicotianeae</taxon>
        <taxon>Nicotiana</taxon>
    </lineage>
</organism>
<name>A0A1S4C8F2_TOBAC</name>
<keyword evidence="1" id="KW-0547">Nucleotide-binding</keyword>
<reference evidence="5" key="1">
    <citation type="journal article" date="2014" name="Nat. Commun.">
        <title>The tobacco genome sequence and its comparison with those of tomato and potato.</title>
        <authorList>
            <person name="Sierro N."/>
            <person name="Battey J.N."/>
            <person name="Ouadi S."/>
            <person name="Bakaher N."/>
            <person name="Bovet L."/>
            <person name="Willig A."/>
            <person name="Goepfert S."/>
            <person name="Peitsch M.C."/>
            <person name="Ivanov N.V."/>
        </authorList>
    </citation>
    <scope>NUCLEOTIDE SEQUENCE [LARGE SCALE GENOMIC DNA]</scope>
</reference>
<evidence type="ECO:0000259" key="4">
    <source>
        <dbReference type="Pfam" id="PF08153"/>
    </source>
</evidence>
<evidence type="ECO:0000256" key="1">
    <source>
        <dbReference type="ARBA" id="ARBA00022741"/>
    </source>
</evidence>
<dbReference type="Proteomes" id="UP000790787">
    <property type="component" value="Chromosome 2"/>
</dbReference>
<dbReference type="RefSeq" id="XP_016497413.1">
    <property type="nucleotide sequence ID" value="XM_016641927.1"/>
</dbReference>
<dbReference type="AlphaFoldDB" id="A0A1S4C8F2"/>
<dbReference type="PANTHER" id="PTHR11089">
    <property type="entry name" value="GTP-BINDING PROTEIN-RELATED"/>
    <property type="match status" value="1"/>
</dbReference>
<dbReference type="RefSeq" id="XP_016497413.1">
    <property type="nucleotide sequence ID" value="XM_016641927.2"/>
</dbReference>
<dbReference type="InterPro" id="IPR050755">
    <property type="entry name" value="TRAFAC_YlqF/YawG_RiboMat"/>
</dbReference>
<evidence type="ECO:0000256" key="2">
    <source>
        <dbReference type="ARBA" id="ARBA00023134"/>
    </source>
</evidence>
<feature type="region of interest" description="Disordered" evidence="3">
    <location>
        <begin position="1"/>
        <end position="24"/>
    </location>
</feature>
<dbReference type="Pfam" id="PF08153">
    <property type="entry name" value="NGP1NT"/>
    <property type="match status" value="1"/>
</dbReference>
<dbReference type="OrthoDB" id="444945at2759"/>
<feature type="domain" description="Nucleolar GTP-binding protein 2 N-terminal" evidence="4">
    <location>
        <begin position="18"/>
        <end position="128"/>
    </location>
</feature>
<evidence type="ECO:0000313" key="6">
    <source>
        <dbReference type="RefSeq" id="XP_016497413.1"/>
    </source>
</evidence>
<dbReference type="OMA" id="RHWFRNI"/>
<dbReference type="GeneID" id="107816228"/>
<keyword evidence="5" id="KW-1185">Reference proteome</keyword>
<protein>
    <submittedName>
        <fullName evidence="6">Nuclear/nucleolar GTPase 2</fullName>
    </submittedName>
</protein>
<evidence type="ECO:0000256" key="3">
    <source>
        <dbReference type="SAM" id="MobiDB-lite"/>
    </source>
</evidence>